<organism evidence="2 3">
    <name type="scientific">Daucus carota subsp. sativus</name>
    <name type="common">Carrot</name>
    <dbReference type="NCBI Taxonomy" id="79200"/>
    <lineage>
        <taxon>Eukaryota</taxon>
        <taxon>Viridiplantae</taxon>
        <taxon>Streptophyta</taxon>
        <taxon>Embryophyta</taxon>
        <taxon>Tracheophyta</taxon>
        <taxon>Spermatophyta</taxon>
        <taxon>Magnoliopsida</taxon>
        <taxon>eudicotyledons</taxon>
        <taxon>Gunneridae</taxon>
        <taxon>Pentapetalae</taxon>
        <taxon>asterids</taxon>
        <taxon>campanulids</taxon>
        <taxon>Apiales</taxon>
        <taxon>Apiaceae</taxon>
        <taxon>Apioideae</taxon>
        <taxon>Scandiceae</taxon>
        <taxon>Daucinae</taxon>
        <taxon>Daucus</taxon>
        <taxon>Daucus sect. Daucus</taxon>
    </lineage>
</organism>
<keyword evidence="3" id="KW-1185">Reference proteome</keyword>
<dbReference type="InterPro" id="IPR012340">
    <property type="entry name" value="NA-bd_OB-fold"/>
</dbReference>
<feature type="compositionally biased region" description="Low complexity" evidence="1">
    <location>
        <begin position="75"/>
        <end position="92"/>
    </location>
</feature>
<evidence type="ECO:0000313" key="3">
    <source>
        <dbReference type="Proteomes" id="UP000077755"/>
    </source>
</evidence>
<proteinExistence type="predicted"/>
<reference evidence="2" key="2">
    <citation type="submission" date="2022-03" db="EMBL/GenBank/DDBJ databases">
        <title>Draft title - Genomic analysis of global carrot germplasm unveils the trajectory of domestication and the origin of high carotenoid orange carrot.</title>
        <authorList>
            <person name="Iorizzo M."/>
            <person name="Ellison S."/>
            <person name="Senalik D."/>
            <person name="Macko-Podgorni A."/>
            <person name="Grzebelus D."/>
            <person name="Bostan H."/>
            <person name="Rolling W."/>
            <person name="Curaba J."/>
            <person name="Simon P."/>
        </authorList>
    </citation>
    <scope>NUCLEOTIDE SEQUENCE</scope>
    <source>
        <tissue evidence="2">Leaf</tissue>
    </source>
</reference>
<accession>A0AAF0W3L2</accession>
<gene>
    <name evidence="2" type="ORF">DCAR_0101762</name>
</gene>
<dbReference type="EMBL" id="CP093343">
    <property type="protein sequence ID" value="WOG82597.1"/>
    <property type="molecule type" value="Genomic_DNA"/>
</dbReference>
<dbReference type="Proteomes" id="UP000077755">
    <property type="component" value="Chromosome 1"/>
</dbReference>
<evidence type="ECO:0000256" key="1">
    <source>
        <dbReference type="SAM" id="MobiDB-lite"/>
    </source>
</evidence>
<evidence type="ECO:0000313" key="2">
    <source>
        <dbReference type="EMBL" id="WOG82597.1"/>
    </source>
</evidence>
<dbReference type="Gene3D" id="2.40.50.140">
    <property type="entry name" value="Nucleic acid-binding proteins"/>
    <property type="match status" value="1"/>
</dbReference>
<sequence>MDRGVKRMVGISATKMISNKLKNQTSTEFPEEIRVITGKELRLKLLISEDNVKVNSRLFFAVDAVDADAPVSAISSVSGTSSTTSSITNSSAVKHLEETETPSTSKSSTKRVKVVGFFLMPNIHSFITRMYLCLKPNRIPTLCKIAGTVSSTAANKR</sequence>
<protein>
    <submittedName>
        <fullName evidence="2">Uncharacterized protein</fullName>
    </submittedName>
</protein>
<reference evidence="2" key="1">
    <citation type="journal article" date="2016" name="Nat. Genet.">
        <title>A high-quality carrot genome assembly provides new insights into carotenoid accumulation and asterid genome evolution.</title>
        <authorList>
            <person name="Iorizzo M."/>
            <person name="Ellison S."/>
            <person name="Senalik D."/>
            <person name="Zeng P."/>
            <person name="Satapoomin P."/>
            <person name="Huang J."/>
            <person name="Bowman M."/>
            <person name="Iovene M."/>
            <person name="Sanseverino W."/>
            <person name="Cavagnaro P."/>
            <person name="Yildiz M."/>
            <person name="Macko-Podgorni A."/>
            <person name="Moranska E."/>
            <person name="Grzebelus E."/>
            <person name="Grzebelus D."/>
            <person name="Ashrafi H."/>
            <person name="Zheng Z."/>
            <person name="Cheng S."/>
            <person name="Spooner D."/>
            <person name="Van Deynze A."/>
            <person name="Simon P."/>
        </authorList>
    </citation>
    <scope>NUCLEOTIDE SEQUENCE</scope>
    <source>
        <tissue evidence="2">Leaf</tissue>
    </source>
</reference>
<dbReference type="AlphaFoldDB" id="A0AAF0W3L2"/>
<name>A0AAF0W3L2_DAUCS</name>
<feature type="region of interest" description="Disordered" evidence="1">
    <location>
        <begin position="75"/>
        <end position="107"/>
    </location>
</feature>